<dbReference type="InterPro" id="IPR014790">
    <property type="entry name" value="MutL_C"/>
</dbReference>
<reference evidence="3" key="1">
    <citation type="submission" date="2015-04" db="EMBL/GenBank/DDBJ databases">
        <title>The genome sequence of the plant pathogenic Rhizarian Plasmodiophora brassicae reveals insights in its biotrophic life cycle and the origin of chitin synthesis.</title>
        <authorList>
            <person name="Schwelm A."/>
            <person name="Fogelqvist J."/>
            <person name="Knaust A."/>
            <person name="Julke S."/>
            <person name="Lilja T."/>
            <person name="Dhandapani V."/>
            <person name="Bonilla-Rosso G."/>
            <person name="Karlsson M."/>
            <person name="Shevchenko A."/>
            <person name="Choi S.R."/>
            <person name="Kim H.G."/>
            <person name="Park J.Y."/>
            <person name="Lim Y.P."/>
            <person name="Ludwig-Muller J."/>
            <person name="Dixelius C."/>
        </authorList>
    </citation>
    <scope>NUCLEOTIDE SEQUENCE</scope>
    <source>
        <tissue evidence="3">Potato root galls</tissue>
    </source>
</reference>
<protein>
    <recommendedName>
        <fullName evidence="2">MutL C-terminal dimerisation domain-containing protein</fullName>
    </recommendedName>
</protein>
<name>A0A0H5QVG9_9EUKA</name>
<dbReference type="GO" id="GO:0006298">
    <property type="term" value="P:mismatch repair"/>
    <property type="evidence" value="ECO:0007669"/>
    <property type="project" value="InterPro"/>
</dbReference>
<dbReference type="Gene3D" id="3.30.565.10">
    <property type="entry name" value="Histidine kinase-like ATPase, C-terminal domain"/>
    <property type="match status" value="1"/>
</dbReference>
<dbReference type="InterPro" id="IPR037198">
    <property type="entry name" value="MutL_C_sf"/>
</dbReference>
<dbReference type="InterPro" id="IPR038973">
    <property type="entry name" value="MutL/Mlh/Pms-like"/>
</dbReference>
<sequence>MAVAPCQMLSDHISRSMSSAYHIPTYQHALSSILYYSLLSQPSAVDVLVNPTGYGFTVIDNGNGIHPNHGLDVGVNPHISSQLYHIANISHLRIHSKFKDLPYGFIKIIESGEVVSYQDNIQIWSKSGSGTRVHVRDLFRQFPVRCNAIKTKLASTSKLYLSIRLLVRRIALIHPEIKWSVFDDSRQISLLSTSSKTVDLIEQYQYLFGRRTGNLNETRGDDSIGGPTKFLLVRDPYQVHGLFWPWTRPNSNHVQYLYVNNRVSISEGVASLFKPIVAIGRHLLSSSHTNYIPSYIIVISCPDNMVSYIPSDHAGYDEIWANKDDIPGEISSLLYQAVYQAVSRMHPDIAASIIHHESNPLLSYRCNHQPKLKSPQSANTEYGDGRICRPISWRGARISTLHQGTNLRKRFCRRDQGGHAINRPAFIAKPITSIRFHGSMLNHAKVINQVDDKFIIAVLKTQDDQRLLVAIDQHAADERIRLEELQKVMYDKQDKPLIRDHIVYDPVIKIDWDNADDLSSLDTFREHISDWGYQLISCHDGKYALRTVPVIFGHALNVNDLLEFIHALRSSSSSPSFLTKPPRVNSILCYTACRTAIMFGHHLTVDDCQTLISNLSRCQLPFQCAHGRPSVVPLGKI</sequence>
<dbReference type="AlphaFoldDB" id="A0A0H5QVG9"/>
<dbReference type="Gene3D" id="3.30.1540.20">
    <property type="entry name" value="MutL, C-terminal domain, dimerisation subdomain"/>
    <property type="match status" value="1"/>
</dbReference>
<dbReference type="InterPro" id="IPR042121">
    <property type="entry name" value="MutL_C_regsub"/>
</dbReference>
<dbReference type="EMBL" id="HACM01005458">
    <property type="protein sequence ID" value="CRZ05900.1"/>
    <property type="molecule type" value="Transcribed_RNA"/>
</dbReference>
<proteinExistence type="inferred from homology"/>
<feature type="domain" description="MutL C-terminal dimerisation" evidence="2">
    <location>
        <begin position="446"/>
        <end position="603"/>
    </location>
</feature>
<dbReference type="SMART" id="SM00853">
    <property type="entry name" value="MutL_C"/>
    <property type="match status" value="1"/>
</dbReference>
<evidence type="ECO:0000256" key="1">
    <source>
        <dbReference type="ARBA" id="ARBA00006082"/>
    </source>
</evidence>
<dbReference type="GO" id="GO:0140664">
    <property type="term" value="F:ATP-dependent DNA damage sensor activity"/>
    <property type="evidence" value="ECO:0007669"/>
    <property type="project" value="InterPro"/>
</dbReference>
<dbReference type="SUPFAM" id="SSF118116">
    <property type="entry name" value="DNA mismatch repair protein MutL"/>
    <property type="match status" value="1"/>
</dbReference>
<dbReference type="GO" id="GO:0016887">
    <property type="term" value="F:ATP hydrolysis activity"/>
    <property type="evidence" value="ECO:0007669"/>
    <property type="project" value="InterPro"/>
</dbReference>
<dbReference type="InterPro" id="IPR042120">
    <property type="entry name" value="MutL_C_dimsub"/>
</dbReference>
<dbReference type="GO" id="GO:0005524">
    <property type="term" value="F:ATP binding"/>
    <property type="evidence" value="ECO:0007669"/>
    <property type="project" value="InterPro"/>
</dbReference>
<dbReference type="Pfam" id="PF08676">
    <property type="entry name" value="MutL_C"/>
    <property type="match status" value="1"/>
</dbReference>
<dbReference type="PANTHER" id="PTHR10073">
    <property type="entry name" value="DNA MISMATCH REPAIR PROTEIN MLH, PMS, MUTL"/>
    <property type="match status" value="1"/>
</dbReference>
<dbReference type="PANTHER" id="PTHR10073:SF47">
    <property type="entry name" value="DNA MISMATCH REPAIR PROTEIN MLH3"/>
    <property type="match status" value="1"/>
</dbReference>
<dbReference type="SUPFAM" id="SSF55874">
    <property type="entry name" value="ATPase domain of HSP90 chaperone/DNA topoisomerase II/histidine kinase"/>
    <property type="match status" value="1"/>
</dbReference>
<comment type="similarity">
    <text evidence="1">Belongs to the DNA mismatch repair MutL/HexB family.</text>
</comment>
<evidence type="ECO:0000313" key="3">
    <source>
        <dbReference type="EMBL" id="CRZ05900.1"/>
    </source>
</evidence>
<dbReference type="GO" id="GO:0032300">
    <property type="term" value="C:mismatch repair complex"/>
    <property type="evidence" value="ECO:0007669"/>
    <property type="project" value="InterPro"/>
</dbReference>
<evidence type="ECO:0000259" key="2">
    <source>
        <dbReference type="SMART" id="SM00853"/>
    </source>
</evidence>
<dbReference type="InterPro" id="IPR036890">
    <property type="entry name" value="HATPase_C_sf"/>
</dbReference>
<organism evidence="3">
    <name type="scientific">Spongospora subterranea</name>
    <dbReference type="NCBI Taxonomy" id="70186"/>
    <lineage>
        <taxon>Eukaryota</taxon>
        <taxon>Sar</taxon>
        <taxon>Rhizaria</taxon>
        <taxon>Endomyxa</taxon>
        <taxon>Phytomyxea</taxon>
        <taxon>Plasmodiophorida</taxon>
        <taxon>Plasmodiophoridae</taxon>
        <taxon>Spongospora</taxon>
    </lineage>
</organism>
<accession>A0A0H5QVG9</accession>
<dbReference type="Gene3D" id="3.30.1370.100">
    <property type="entry name" value="MutL, C-terminal domain, regulatory subdomain"/>
    <property type="match status" value="1"/>
</dbReference>